<dbReference type="PANTHER" id="PTHR10662:SF22">
    <property type="entry name" value="NUCLEAR RNA EXPORT FACTOR 1"/>
    <property type="match status" value="1"/>
</dbReference>
<dbReference type="InterPro" id="IPR000571">
    <property type="entry name" value="Znf_CCCH"/>
</dbReference>
<name>A0A1G4I7B6_TRYEQ</name>
<dbReference type="PROSITE" id="PS50103">
    <property type="entry name" value="ZF_C3H1"/>
    <property type="match status" value="1"/>
</dbReference>
<dbReference type="VEuPathDB" id="TriTrypDB:TEOVI_000650100"/>
<dbReference type="GO" id="GO:0003723">
    <property type="term" value="F:RNA binding"/>
    <property type="evidence" value="ECO:0007669"/>
    <property type="project" value="TreeGrafter"/>
</dbReference>
<comment type="caution">
    <text evidence="3">The sequence shown here is derived from an EMBL/GenBank/DDBJ whole genome shotgun (WGS) entry which is preliminary data.</text>
</comment>
<dbReference type="Proteomes" id="UP000195570">
    <property type="component" value="Unassembled WGS sequence"/>
</dbReference>
<dbReference type="InterPro" id="IPR032675">
    <property type="entry name" value="LRR_dom_sf"/>
</dbReference>
<gene>
    <name evidence="3" type="ORF">TEOVI_000650100</name>
</gene>
<keyword evidence="4" id="KW-1185">Reference proteome</keyword>
<keyword evidence="1" id="KW-0479">Metal-binding</keyword>
<dbReference type="SUPFAM" id="SSF52058">
    <property type="entry name" value="L domain-like"/>
    <property type="match status" value="1"/>
</dbReference>
<evidence type="ECO:0000259" key="2">
    <source>
        <dbReference type="PROSITE" id="PS50103"/>
    </source>
</evidence>
<proteinExistence type="predicted"/>
<dbReference type="AlphaFoldDB" id="A0A1G4I7B6"/>
<dbReference type="InterPro" id="IPR057127">
    <property type="entry name" value="NTF2_MEX67"/>
</dbReference>
<reference evidence="3" key="1">
    <citation type="submission" date="2016-09" db="EMBL/GenBank/DDBJ databases">
        <authorList>
            <person name="Hebert L."/>
            <person name="Moumen B."/>
        </authorList>
    </citation>
    <scope>NUCLEOTIDE SEQUENCE [LARGE SCALE GENOMIC DNA]</scope>
    <source>
        <strain evidence="3">OVI</strain>
    </source>
</reference>
<evidence type="ECO:0000313" key="3">
    <source>
        <dbReference type="EMBL" id="SCU67838.1"/>
    </source>
</evidence>
<dbReference type="RefSeq" id="XP_067079112.1">
    <property type="nucleotide sequence ID" value="XM_067223011.1"/>
</dbReference>
<dbReference type="InterPro" id="IPR001611">
    <property type="entry name" value="Leu-rich_rpt"/>
</dbReference>
<evidence type="ECO:0000313" key="4">
    <source>
        <dbReference type="Proteomes" id="UP000195570"/>
    </source>
</evidence>
<dbReference type="EMBL" id="CZPT02000812">
    <property type="protein sequence ID" value="SCU67838.1"/>
    <property type="molecule type" value="Genomic_DNA"/>
</dbReference>
<evidence type="ECO:0000256" key="1">
    <source>
        <dbReference type="PROSITE-ProRule" id="PRU00723"/>
    </source>
</evidence>
<dbReference type="Pfam" id="PF23056">
    <property type="entry name" value="NTF2_MEX67"/>
    <property type="match status" value="1"/>
</dbReference>
<dbReference type="InterPro" id="IPR030217">
    <property type="entry name" value="NXF_fam"/>
</dbReference>
<dbReference type="GO" id="GO:0005634">
    <property type="term" value="C:nucleus"/>
    <property type="evidence" value="ECO:0007669"/>
    <property type="project" value="TreeGrafter"/>
</dbReference>
<sequence>MPNPYRKNKDTSRIPCVYFKRGSCANKHCPFLHVRGGEKVGHEPGKAPGDVGTNLLCTMLKLVFEKQQQRVYNAETGVLNLTQFKEIPDLTDVAGSINFNTQAFCQALCSTIKSLIVPPPSAIQLKGNGILSVSHLAMQLEKADLHLTLRAISLEANLIKSVESLQELKKFTNLREIVLRDNPIANRSDYRTTIKKLMPSLIGLDGESICVPPLSLPWPQFSPTGYSEAQKHVLQFIQCGLLNPLEGDGASGVAHGVDAVSDLYAANAVLTLSLSSPEVAVSTPMRTMNGAAGVPQQRNVIRDIVSLRLKQTESNHNLLHGVKSTVVALGRTKVCSQMEHWLYPKTFRVHHYLHSSASTVFLDNSYLTGPSPTAMKVPVTIVTLHGTMTWNNTGVPGDATTIGPMTIRRNFTRVLSVTQGDAGRWLITNDMVSLYLTPSGSSASSKSGNGVPETTQLSECRILLDPRSDRSRAEVLSRKKDVPVEVIMALCQHVGNDAELFTVLDDIRGVPLSAFEHCANLAGENIMESIQMCRLVNLFGMAPQNALEMLRHNNGNWSDTVAAVAATAPVAAVPQ</sequence>
<dbReference type="Gene3D" id="3.80.10.10">
    <property type="entry name" value="Ribonuclease Inhibitor"/>
    <property type="match status" value="1"/>
</dbReference>
<accession>A0A1G4I7B6</accession>
<dbReference type="GO" id="GO:0016973">
    <property type="term" value="P:poly(A)+ mRNA export from nucleus"/>
    <property type="evidence" value="ECO:0007669"/>
    <property type="project" value="TreeGrafter"/>
</dbReference>
<dbReference type="PROSITE" id="PS51450">
    <property type="entry name" value="LRR"/>
    <property type="match status" value="1"/>
</dbReference>
<organism evidence="3 4">
    <name type="scientific">Trypanosoma equiperdum</name>
    <dbReference type="NCBI Taxonomy" id="5694"/>
    <lineage>
        <taxon>Eukaryota</taxon>
        <taxon>Discoba</taxon>
        <taxon>Euglenozoa</taxon>
        <taxon>Kinetoplastea</taxon>
        <taxon>Metakinetoplastina</taxon>
        <taxon>Trypanosomatida</taxon>
        <taxon>Trypanosomatidae</taxon>
        <taxon>Trypanosoma</taxon>
    </lineage>
</organism>
<protein>
    <submittedName>
        <fullName evidence="3">mRNA export factor MEX67</fullName>
    </submittedName>
</protein>
<dbReference type="GeneID" id="92380435"/>
<dbReference type="GO" id="GO:0008270">
    <property type="term" value="F:zinc ion binding"/>
    <property type="evidence" value="ECO:0007669"/>
    <property type="project" value="UniProtKB-KW"/>
</dbReference>
<keyword evidence="1" id="KW-0862">Zinc</keyword>
<dbReference type="PANTHER" id="PTHR10662">
    <property type="entry name" value="NUCLEAR RNA EXPORT FACTOR"/>
    <property type="match status" value="1"/>
</dbReference>
<feature type="domain" description="C3H1-type" evidence="2">
    <location>
        <begin position="10"/>
        <end position="36"/>
    </location>
</feature>
<keyword evidence="1" id="KW-0863">Zinc-finger</keyword>
<feature type="zinc finger region" description="C3H1-type" evidence="1">
    <location>
        <begin position="10"/>
        <end position="36"/>
    </location>
</feature>